<keyword evidence="2" id="KW-1185">Reference proteome</keyword>
<organism evidence="1 2">
    <name type="scientific">Vulcanimicrobium alpinum</name>
    <dbReference type="NCBI Taxonomy" id="3016050"/>
    <lineage>
        <taxon>Bacteria</taxon>
        <taxon>Bacillati</taxon>
        <taxon>Vulcanimicrobiota</taxon>
        <taxon>Vulcanimicrobiia</taxon>
        <taxon>Vulcanimicrobiales</taxon>
        <taxon>Vulcanimicrobiaceae</taxon>
        <taxon>Vulcanimicrobium</taxon>
    </lineage>
</organism>
<reference evidence="1 2" key="1">
    <citation type="journal article" date="2022" name="ISME Commun">
        <title>Vulcanimicrobium alpinus gen. nov. sp. nov., the first cultivated representative of the candidate phylum 'Eremiobacterota', is a metabolically versatile aerobic anoxygenic phototroph.</title>
        <authorList>
            <person name="Yabe S."/>
            <person name="Muto K."/>
            <person name="Abe K."/>
            <person name="Yokota A."/>
            <person name="Staudigel H."/>
            <person name="Tebo B.M."/>
        </authorList>
    </citation>
    <scope>NUCLEOTIDE SEQUENCE [LARGE SCALE GENOMIC DNA]</scope>
    <source>
        <strain evidence="1 2">WC8-2</strain>
    </source>
</reference>
<sequence length="322" mass="35114">MPRLNDFGEAFLEHGYQLPGATRNRVFPLATKINLAYTSEPDPSGLPKATVDEVEVFLAGTPSSRTNYFVEQYLVDGGRPGATRDAWIAQRLSGEGARVPVYLQAGAFTLPVPVEPETFRETSQHYAVFDQVVGSNPFNFFDPKSGVLLRAGRNDAGLQVQAAVLQGHDKQSGLATVGADTMASAAQTFGPLTLSLYRYDGRRPDGLGTNRFWRQGFGIVAGDARWTSETVLQTGHDGSIDGGGTPGSSSGGFTQLRYELNRRVFAVARYEGTNDPVNGIARDFVGTLGYRMTRNSRLTVEDVVQHVPWTKHTLNTQYLVAY</sequence>
<name>A0AAN2C838_UNVUL</name>
<dbReference type="AlphaFoldDB" id="A0AAN2C838"/>
<evidence type="ECO:0000313" key="1">
    <source>
        <dbReference type="EMBL" id="BDE05250.1"/>
    </source>
</evidence>
<gene>
    <name evidence="1" type="ORF">WPS_05260</name>
</gene>
<evidence type="ECO:0000313" key="2">
    <source>
        <dbReference type="Proteomes" id="UP001317532"/>
    </source>
</evidence>
<dbReference type="KEGG" id="vab:WPS_05260"/>
<dbReference type="RefSeq" id="WP_317996308.1">
    <property type="nucleotide sequence ID" value="NZ_AP025523.1"/>
</dbReference>
<dbReference type="Proteomes" id="UP001317532">
    <property type="component" value="Chromosome"/>
</dbReference>
<proteinExistence type="predicted"/>
<protein>
    <submittedName>
        <fullName evidence="1">Uncharacterized protein</fullName>
    </submittedName>
</protein>
<accession>A0AAN2C838</accession>
<dbReference type="EMBL" id="AP025523">
    <property type="protein sequence ID" value="BDE05250.1"/>
    <property type="molecule type" value="Genomic_DNA"/>
</dbReference>